<dbReference type="Pfam" id="PF13593">
    <property type="entry name" value="SBF_like"/>
    <property type="match status" value="1"/>
</dbReference>
<evidence type="ECO:0000313" key="3">
    <source>
        <dbReference type="Proteomes" id="UP000272238"/>
    </source>
</evidence>
<organism evidence="2 3">
    <name type="scientific">Ureibacillus endophyticus</name>
    <dbReference type="NCBI Taxonomy" id="1978490"/>
    <lineage>
        <taxon>Bacteria</taxon>
        <taxon>Bacillati</taxon>
        <taxon>Bacillota</taxon>
        <taxon>Bacilli</taxon>
        <taxon>Bacillales</taxon>
        <taxon>Caryophanaceae</taxon>
        <taxon>Ureibacillus</taxon>
    </lineage>
</organism>
<name>A0A494YSY0_9BACL</name>
<accession>A0A494YSY0</accession>
<keyword evidence="3" id="KW-1185">Reference proteome</keyword>
<feature type="transmembrane region" description="Helical" evidence="1">
    <location>
        <begin position="97"/>
        <end position="118"/>
    </location>
</feature>
<dbReference type="EMBL" id="RBZN01000071">
    <property type="protein sequence ID" value="RKQ13231.1"/>
    <property type="molecule type" value="Genomic_DNA"/>
</dbReference>
<keyword evidence="1" id="KW-1133">Transmembrane helix</keyword>
<dbReference type="PANTHER" id="PTHR10361">
    <property type="entry name" value="SODIUM-BILE ACID COTRANSPORTER"/>
    <property type="match status" value="1"/>
</dbReference>
<feature type="transmembrane region" description="Helical" evidence="1">
    <location>
        <begin position="125"/>
        <end position="145"/>
    </location>
</feature>
<feature type="transmembrane region" description="Helical" evidence="1">
    <location>
        <begin position="33"/>
        <end position="52"/>
    </location>
</feature>
<dbReference type="AlphaFoldDB" id="A0A494YSY0"/>
<dbReference type="Proteomes" id="UP000272238">
    <property type="component" value="Unassembled WGS sequence"/>
</dbReference>
<keyword evidence="1" id="KW-0812">Transmembrane</keyword>
<sequence length="317" mass="35177">MLDKINQYLQRMMPILTPLSLVIGVFLEDLGGHLLFLVPWLFAFMTFAGSLSMNFQGLRSFTKYPWVILITIAFLHILMPIWAYLVSSVLFHDHLLTIGFVLSVAVPTGVTSFIWVSICKGHLPLCLSIILIDTMLSPIVIPLLSKVVVGQTIEIDTISIMLDLLWMIVLPSFAAVLLNEWTKGKINKTVGKPLAPFQKLSLFLIVMINSSAIAPFLKNITWDIFGIIMVVLFLAASGYAMCFVIGHFLFKDPSIVTTVVFTGGMRNIAVGVVIASTYFPAKVVMPVVFGMLFQQILASQFGRLVEKYKAKVSPITD</sequence>
<dbReference type="InterPro" id="IPR016833">
    <property type="entry name" value="Put_Na-Bile_cotransptr"/>
</dbReference>
<proteinExistence type="predicted"/>
<evidence type="ECO:0000256" key="1">
    <source>
        <dbReference type="SAM" id="Phobius"/>
    </source>
</evidence>
<protein>
    <submittedName>
        <fullName evidence="2">Bile acid:sodium symporter family protein</fullName>
    </submittedName>
</protein>
<dbReference type="RefSeq" id="WP_121215904.1">
    <property type="nucleotide sequence ID" value="NZ_JBBYAH010000001.1"/>
</dbReference>
<gene>
    <name evidence="2" type="ORF">D8M03_16550</name>
</gene>
<dbReference type="Gene3D" id="1.20.1530.20">
    <property type="match status" value="1"/>
</dbReference>
<evidence type="ECO:0000313" key="2">
    <source>
        <dbReference type="EMBL" id="RKQ13231.1"/>
    </source>
</evidence>
<dbReference type="InterPro" id="IPR004710">
    <property type="entry name" value="Bilac:Na_transpt"/>
</dbReference>
<feature type="transmembrane region" description="Helical" evidence="1">
    <location>
        <begin position="224"/>
        <end position="248"/>
    </location>
</feature>
<dbReference type="PANTHER" id="PTHR10361:SF28">
    <property type="entry name" value="P3 PROTEIN-RELATED"/>
    <property type="match status" value="1"/>
</dbReference>
<dbReference type="OrthoDB" id="1551454at2"/>
<keyword evidence="1" id="KW-0472">Membrane</keyword>
<feature type="transmembrane region" description="Helical" evidence="1">
    <location>
        <begin position="157"/>
        <end position="179"/>
    </location>
</feature>
<feature type="transmembrane region" description="Helical" evidence="1">
    <location>
        <begin position="64"/>
        <end position="85"/>
    </location>
</feature>
<comment type="caution">
    <text evidence="2">The sequence shown here is derived from an EMBL/GenBank/DDBJ whole genome shotgun (WGS) entry which is preliminary data.</text>
</comment>
<dbReference type="InterPro" id="IPR038770">
    <property type="entry name" value="Na+/solute_symporter_sf"/>
</dbReference>
<feature type="transmembrane region" description="Helical" evidence="1">
    <location>
        <begin position="200"/>
        <end position="218"/>
    </location>
</feature>
<reference evidence="2 3" key="1">
    <citation type="journal article" date="2016" name="Antonie Van Leeuwenhoek">
        <title>Lysinibacillus endophyticus sp. nov., an indole-3-acetic acid producing endophytic bacterium isolated from corn root (Zea mays cv. Xinken-5).</title>
        <authorList>
            <person name="Yu J."/>
            <person name="Guan X."/>
            <person name="Liu C."/>
            <person name="Xiang W."/>
            <person name="Yu Z."/>
            <person name="Liu X."/>
            <person name="Wang G."/>
        </authorList>
    </citation>
    <scope>NUCLEOTIDE SEQUENCE [LARGE SCALE GENOMIC DNA]</scope>
    <source>
        <strain evidence="2 3">DSM 100506</strain>
    </source>
</reference>